<proteinExistence type="predicted"/>
<sequence>MSENRALFPLKAVMTDSTSLSLFSWNPPPHTAPGEAARSHPRGHCCHVTAINLTSLVRFPPMSLTSSSPQTSLLLITPSPTPSLFLFHPSLHSDSSTSPTTASTAPSPTTSHTLTTFKFSTSTTTISLDRFLSSSLRYRASCICTSMATTSSARSRPSTEPGIVFSSSLFPAMSSSSPSLQRLGTSPSFGSFTLATTTPTPATRDQKYVGA</sequence>
<organism evidence="2 3">
    <name type="scientific">Stylosanthes scabra</name>
    <dbReference type="NCBI Taxonomy" id="79078"/>
    <lineage>
        <taxon>Eukaryota</taxon>
        <taxon>Viridiplantae</taxon>
        <taxon>Streptophyta</taxon>
        <taxon>Embryophyta</taxon>
        <taxon>Tracheophyta</taxon>
        <taxon>Spermatophyta</taxon>
        <taxon>Magnoliopsida</taxon>
        <taxon>eudicotyledons</taxon>
        <taxon>Gunneridae</taxon>
        <taxon>Pentapetalae</taxon>
        <taxon>rosids</taxon>
        <taxon>fabids</taxon>
        <taxon>Fabales</taxon>
        <taxon>Fabaceae</taxon>
        <taxon>Papilionoideae</taxon>
        <taxon>50 kb inversion clade</taxon>
        <taxon>dalbergioids sensu lato</taxon>
        <taxon>Dalbergieae</taxon>
        <taxon>Pterocarpus clade</taxon>
        <taxon>Stylosanthes</taxon>
    </lineage>
</organism>
<feature type="compositionally biased region" description="Low complexity" evidence="1">
    <location>
        <begin position="193"/>
        <end position="203"/>
    </location>
</feature>
<feature type="non-terminal residue" evidence="2">
    <location>
        <position position="211"/>
    </location>
</feature>
<dbReference type="EMBL" id="JASCZI010000230">
    <property type="protein sequence ID" value="MED6110284.1"/>
    <property type="molecule type" value="Genomic_DNA"/>
</dbReference>
<protein>
    <submittedName>
        <fullName evidence="2">Uncharacterized protein</fullName>
    </submittedName>
</protein>
<reference evidence="2 3" key="1">
    <citation type="journal article" date="2023" name="Plants (Basel)">
        <title>Bridging the Gap: Combining Genomics and Transcriptomics Approaches to Understand Stylosanthes scabra, an Orphan Legume from the Brazilian Caatinga.</title>
        <authorList>
            <person name="Ferreira-Neto J.R.C."/>
            <person name="da Silva M.D."/>
            <person name="Binneck E."/>
            <person name="de Melo N.F."/>
            <person name="da Silva R.H."/>
            <person name="de Melo A.L.T.M."/>
            <person name="Pandolfi V."/>
            <person name="Bustamante F.O."/>
            <person name="Brasileiro-Vidal A.C."/>
            <person name="Benko-Iseppon A.M."/>
        </authorList>
    </citation>
    <scope>NUCLEOTIDE SEQUENCE [LARGE SCALE GENOMIC DNA]</scope>
    <source>
        <tissue evidence="2">Leaves</tissue>
    </source>
</reference>
<gene>
    <name evidence="2" type="ORF">PIB30_041475</name>
</gene>
<dbReference type="Proteomes" id="UP001341840">
    <property type="component" value="Unassembled WGS sequence"/>
</dbReference>
<feature type="region of interest" description="Disordered" evidence="1">
    <location>
        <begin position="191"/>
        <end position="211"/>
    </location>
</feature>
<keyword evidence="3" id="KW-1185">Reference proteome</keyword>
<evidence type="ECO:0000313" key="3">
    <source>
        <dbReference type="Proteomes" id="UP001341840"/>
    </source>
</evidence>
<comment type="caution">
    <text evidence="2">The sequence shown here is derived from an EMBL/GenBank/DDBJ whole genome shotgun (WGS) entry which is preliminary data.</text>
</comment>
<accession>A0ABU6QGF4</accession>
<evidence type="ECO:0000256" key="1">
    <source>
        <dbReference type="SAM" id="MobiDB-lite"/>
    </source>
</evidence>
<evidence type="ECO:0000313" key="2">
    <source>
        <dbReference type="EMBL" id="MED6110284.1"/>
    </source>
</evidence>
<name>A0ABU6QGF4_9FABA</name>